<dbReference type="InterPro" id="IPR036116">
    <property type="entry name" value="FN3_sf"/>
</dbReference>
<gene>
    <name evidence="2" type="ORF">METZ01_LOCUS160548</name>
</gene>
<feature type="non-terminal residue" evidence="2">
    <location>
        <position position="1"/>
    </location>
</feature>
<dbReference type="PANTHER" id="PTHR16897">
    <property type="entry name" value="OS10G0105400 PROTEIN"/>
    <property type="match status" value="1"/>
</dbReference>
<sequence length="736" mass="80144">AHWNGSDAASGIKKYEYAVDTSATTITGTIKEWTSAGTDTSATIGSLSLVEGKTYYVSVRATDKLDNVSDVVTSNGVKIDITAPTVGSVVHGTDHHLHWLSDTSGAKATWSGFSDGASGIKEYEVLLRDTLNNKNIVDWTNVSLEVTYSFTALALLNNGQYYLKVRASDVVGNLSHVAESSVFQVDNEKPVVTTLFETMEGKTDDIDWFAPDDKIIHRFVGTDNGAILQYEFAIGTTDSTDDIIEWAVTVNDSSDTTVTDTLEDGKLYYTNLKLKDKADNLGDIFSSDGFRIDGSPPKSGQVSDGASEDIDFSESTTSTIVNWSGFADNGSGISHYLVSLGTTSGGEEVQQPVDVGNIRNYLFTGLSLEHGVTYYSSVAAVDSVGNESINVSSDGFTMDVYPGPPRVASSKPDETTFLSLINGGHLVFKFSEPVGSADLSIYSKLGDQLQFERIDYSDSIAVALSGPLTSLDTIQVEMSQLTDESGRVGNDTLLTFYNEMIADYNHDTAIDASDLSMLVTGWTSEDYFYELGPVEGEAPYFVPIIDLEYDLRDLMAFTRMWHWYHGTPQLLNLARVNFGDELDVTVNDKSLTVTIPEHVIAGQLAFQVSDSELSVTLPEEKTGDVILLSHTEAGLLQSVMDFAYFNEDGERNFVLPLEYGRHSSTLTLSYALYGKDGVVTGQGVVTMDVTPVPVEFVLNQNYPNPFNPTTQIEYGLPVDGQVKLTVYDLLGQEVRS</sequence>
<dbReference type="PROSITE" id="PS50853">
    <property type="entry name" value="FN3"/>
    <property type="match status" value="2"/>
</dbReference>
<name>A0A382B270_9ZZZZ</name>
<dbReference type="CDD" id="cd00063">
    <property type="entry name" value="FN3"/>
    <property type="match status" value="1"/>
</dbReference>
<feature type="non-terminal residue" evidence="2">
    <location>
        <position position="736"/>
    </location>
</feature>
<dbReference type="AlphaFoldDB" id="A0A382B270"/>
<dbReference type="InterPro" id="IPR013783">
    <property type="entry name" value="Ig-like_fold"/>
</dbReference>
<proteinExistence type="predicted"/>
<protein>
    <recommendedName>
        <fullName evidence="1">Fibronectin type-III domain-containing protein</fullName>
    </recommendedName>
</protein>
<organism evidence="2">
    <name type="scientific">marine metagenome</name>
    <dbReference type="NCBI Taxonomy" id="408172"/>
    <lineage>
        <taxon>unclassified sequences</taxon>
        <taxon>metagenomes</taxon>
        <taxon>ecological metagenomes</taxon>
    </lineage>
</organism>
<evidence type="ECO:0000259" key="1">
    <source>
        <dbReference type="PROSITE" id="PS50853"/>
    </source>
</evidence>
<dbReference type="InterPro" id="IPR003961">
    <property type="entry name" value="FN3_dom"/>
</dbReference>
<dbReference type="PANTHER" id="PTHR16897:SF2">
    <property type="entry name" value="OS03G0226600 PROTEIN"/>
    <property type="match status" value="1"/>
</dbReference>
<reference evidence="2" key="1">
    <citation type="submission" date="2018-05" db="EMBL/GenBank/DDBJ databases">
        <authorList>
            <person name="Lanie J.A."/>
            <person name="Ng W.-L."/>
            <person name="Kazmierczak K.M."/>
            <person name="Andrzejewski T.M."/>
            <person name="Davidsen T.M."/>
            <person name="Wayne K.J."/>
            <person name="Tettelin H."/>
            <person name="Glass J.I."/>
            <person name="Rusch D."/>
            <person name="Podicherti R."/>
            <person name="Tsui H.-C.T."/>
            <person name="Winkler M.E."/>
        </authorList>
    </citation>
    <scope>NUCLEOTIDE SEQUENCE</scope>
</reference>
<feature type="domain" description="Fibronectin type-III" evidence="1">
    <location>
        <begin position="306"/>
        <end position="403"/>
    </location>
</feature>
<feature type="domain" description="Fibronectin type-III" evidence="1">
    <location>
        <begin position="91"/>
        <end position="188"/>
    </location>
</feature>
<dbReference type="EMBL" id="UINC01027807">
    <property type="protein sequence ID" value="SVB07694.1"/>
    <property type="molecule type" value="Genomic_DNA"/>
</dbReference>
<dbReference type="SUPFAM" id="SSF49265">
    <property type="entry name" value="Fibronectin type III"/>
    <property type="match status" value="1"/>
</dbReference>
<dbReference type="Gene3D" id="2.60.40.10">
    <property type="entry name" value="Immunoglobulins"/>
    <property type="match status" value="2"/>
</dbReference>
<accession>A0A382B270</accession>
<evidence type="ECO:0000313" key="2">
    <source>
        <dbReference type="EMBL" id="SVB07694.1"/>
    </source>
</evidence>